<keyword evidence="1" id="KW-0175">Coiled coil</keyword>
<organism evidence="2 3">
    <name type="scientific">Bordetella genomosp. 10</name>
    <dbReference type="NCBI Taxonomy" id="1416804"/>
    <lineage>
        <taxon>Bacteria</taxon>
        <taxon>Pseudomonadati</taxon>
        <taxon>Pseudomonadota</taxon>
        <taxon>Betaproteobacteria</taxon>
        <taxon>Burkholderiales</taxon>
        <taxon>Alcaligenaceae</taxon>
        <taxon>Bordetella</taxon>
    </lineage>
</organism>
<dbReference type="Proteomes" id="UP000216020">
    <property type="component" value="Unassembled WGS sequence"/>
</dbReference>
<evidence type="ECO:0000256" key="1">
    <source>
        <dbReference type="SAM" id="Coils"/>
    </source>
</evidence>
<reference evidence="3" key="1">
    <citation type="submission" date="2017-05" db="EMBL/GenBank/DDBJ databases">
        <title>Complete and WGS of Bordetella genogroups.</title>
        <authorList>
            <person name="Spilker T."/>
            <person name="Lipuma J."/>
        </authorList>
    </citation>
    <scope>NUCLEOTIDE SEQUENCE [LARGE SCALE GENOMIC DNA]</scope>
    <source>
        <strain evidence="3">AU16122</strain>
    </source>
</reference>
<dbReference type="InterPro" id="IPR036388">
    <property type="entry name" value="WH-like_DNA-bd_sf"/>
</dbReference>
<dbReference type="SUPFAM" id="SSF46785">
    <property type="entry name" value="Winged helix' DNA-binding domain"/>
    <property type="match status" value="1"/>
</dbReference>
<evidence type="ECO:0000313" key="2">
    <source>
        <dbReference type="EMBL" id="OZI32462.1"/>
    </source>
</evidence>
<dbReference type="InterPro" id="IPR036390">
    <property type="entry name" value="WH_DNA-bd_sf"/>
</dbReference>
<protein>
    <submittedName>
        <fullName evidence="2">Helix-turn-helix domain-containing protein</fullName>
    </submittedName>
</protein>
<dbReference type="Gene3D" id="1.10.10.10">
    <property type="entry name" value="Winged helix-like DNA-binding domain superfamily/Winged helix DNA-binding domain"/>
    <property type="match status" value="1"/>
</dbReference>
<proteinExistence type="predicted"/>
<evidence type="ECO:0000313" key="3">
    <source>
        <dbReference type="Proteomes" id="UP000216020"/>
    </source>
</evidence>
<comment type="caution">
    <text evidence="2">The sequence shown here is derived from an EMBL/GenBank/DDBJ whole genome shotgun (WGS) entry which is preliminary data.</text>
</comment>
<dbReference type="AlphaFoldDB" id="A0A261S658"/>
<keyword evidence="3" id="KW-1185">Reference proteome</keyword>
<accession>A0A261S658</accession>
<sequence length="432" mass="45402">MEAAARALAAGDPLDALNRVALRDDAPALALRGVAMAQIGDMARARALVRRAARAFGARAPVAQARCRLAEAEIALATRQLAGLEQALDGAQAVFDTHGDRANAVYARLLQARRRLLTGDVDQAQAGLSTLDPAAAPPAMRALHALLLAGIALRKRQARAARQALERAEYWCVLLSQRDWSTEGWRSPEAAGDAPAAQKPGIAGLAAEVEAMRRVLAAPAACLLADGAQRPLRLDDVEALLDSPALVIDGCRHAVQSGAVTIALARSPTLFALVRALGEAWPGDVSRAALVRRVFRGKAADESYRARLRVEIGRLRAALRPLAGVRATAAGYALILDDALRPPPQTVAVLTPPVEQPHADLLALLADGEAWSSSALALALGVSQRTLQRALDALAARGQARPLGRGRARRWTAPAHADIATNFLLTGTLAAA</sequence>
<name>A0A261S658_9BORD</name>
<feature type="coiled-coil region" evidence="1">
    <location>
        <begin position="67"/>
        <end position="94"/>
    </location>
</feature>
<dbReference type="OrthoDB" id="9812210at2"/>
<gene>
    <name evidence="2" type="ORF">CAL29_24215</name>
</gene>
<dbReference type="EMBL" id="NEVM01000005">
    <property type="protein sequence ID" value="OZI32462.1"/>
    <property type="molecule type" value="Genomic_DNA"/>
</dbReference>